<dbReference type="InterPro" id="IPR038144">
    <property type="entry name" value="IPI"/>
</dbReference>
<proteinExistence type="predicted"/>
<protein>
    <recommendedName>
        <fullName evidence="1">Intracellular proteinase inhibitor BsuPI domain-containing protein</fullName>
    </recommendedName>
</protein>
<gene>
    <name evidence="2" type="ORF">BHU72_13525</name>
</gene>
<dbReference type="Pfam" id="PF12690">
    <property type="entry name" value="BsuPI"/>
    <property type="match status" value="1"/>
</dbReference>
<name>A0A1E5L913_9FIRM</name>
<evidence type="ECO:0000259" key="1">
    <source>
        <dbReference type="Pfam" id="PF12690"/>
    </source>
</evidence>
<comment type="caution">
    <text evidence="2">The sequence shown here is derived from an EMBL/GenBank/DDBJ whole genome shotgun (WGS) entry which is preliminary data.</text>
</comment>
<dbReference type="Proteomes" id="UP000095255">
    <property type="component" value="Unassembled WGS sequence"/>
</dbReference>
<reference evidence="2 3" key="1">
    <citation type="submission" date="2016-09" db="EMBL/GenBank/DDBJ databases">
        <title>Desulfuribacillus arsenicus sp. nov., an obligately anaerobic, dissimilatory arsenic- and antimonate-reducing bacterium isolated from anoxic sediments.</title>
        <authorList>
            <person name="Abin C.A."/>
            <person name="Hollibaugh J.T."/>
        </authorList>
    </citation>
    <scope>NUCLEOTIDE SEQUENCE [LARGE SCALE GENOMIC DNA]</scope>
    <source>
        <strain evidence="2 3">MLFW-2</strain>
    </source>
</reference>
<dbReference type="OrthoDB" id="2620571at2"/>
<evidence type="ECO:0000313" key="2">
    <source>
        <dbReference type="EMBL" id="OEH86433.1"/>
    </source>
</evidence>
<sequence length="167" mass="18441">MRVKNKIGKLLIGTALVSSMLFGCEVEPDKAIVVTTPGSETNQEHQKPVVGIVAGELESDATISIGQDGIVRVVYALKNQTEQEMELVFPSGLKADYIVYDETGKQVKQFSEDKMFTMAIETMILKQGEDLVYTFEIEGLGKGKYTIKLFLNVADTPAEIVKEFTIE</sequence>
<dbReference type="EMBL" id="MJAT01000004">
    <property type="protein sequence ID" value="OEH86433.1"/>
    <property type="molecule type" value="Genomic_DNA"/>
</dbReference>
<dbReference type="AlphaFoldDB" id="A0A1E5L913"/>
<dbReference type="STRING" id="1390249.BHU72_13525"/>
<evidence type="ECO:0000313" key="3">
    <source>
        <dbReference type="Proteomes" id="UP000095255"/>
    </source>
</evidence>
<organism evidence="2 3">
    <name type="scientific">Desulfuribacillus stibiiarsenatis</name>
    <dbReference type="NCBI Taxonomy" id="1390249"/>
    <lineage>
        <taxon>Bacteria</taxon>
        <taxon>Bacillati</taxon>
        <taxon>Bacillota</taxon>
        <taxon>Desulfuribacillia</taxon>
        <taxon>Desulfuribacillales</taxon>
        <taxon>Desulfuribacillaceae</taxon>
        <taxon>Desulfuribacillus</taxon>
    </lineage>
</organism>
<dbReference type="Gene3D" id="2.60.40.2360">
    <property type="entry name" value="Intracellular proteinase inhibitor BsuPI"/>
    <property type="match status" value="1"/>
</dbReference>
<feature type="domain" description="Intracellular proteinase inhibitor BsuPI" evidence="1">
    <location>
        <begin position="70"/>
        <end position="154"/>
    </location>
</feature>
<dbReference type="InterPro" id="IPR020481">
    <property type="entry name" value="Intracell_prot_inh_BsuPI"/>
</dbReference>
<accession>A0A1E5L913</accession>
<dbReference type="RefSeq" id="WP_069701220.1">
    <property type="nucleotide sequence ID" value="NZ_MJAT01000004.1"/>
</dbReference>
<dbReference type="PROSITE" id="PS51257">
    <property type="entry name" value="PROKAR_LIPOPROTEIN"/>
    <property type="match status" value="1"/>
</dbReference>
<keyword evidence="3" id="KW-1185">Reference proteome</keyword>